<feature type="region of interest" description="Disordered" evidence="5">
    <location>
        <begin position="273"/>
        <end position="306"/>
    </location>
</feature>
<keyword evidence="2 4" id="KW-0853">WD repeat</keyword>
<dbReference type="OrthoDB" id="10248252at2759"/>
<organism evidence="6 7">
    <name type="scientific">Lentithecium fluviatile CBS 122367</name>
    <dbReference type="NCBI Taxonomy" id="1168545"/>
    <lineage>
        <taxon>Eukaryota</taxon>
        <taxon>Fungi</taxon>
        <taxon>Dikarya</taxon>
        <taxon>Ascomycota</taxon>
        <taxon>Pezizomycotina</taxon>
        <taxon>Dothideomycetes</taxon>
        <taxon>Pleosporomycetidae</taxon>
        <taxon>Pleosporales</taxon>
        <taxon>Massarineae</taxon>
        <taxon>Lentitheciaceae</taxon>
        <taxon>Lentithecium</taxon>
    </lineage>
</organism>
<gene>
    <name evidence="6" type="ORF">K458DRAFT_293683</name>
</gene>
<dbReference type="SUPFAM" id="SSF50978">
    <property type="entry name" value="WD40 repeat-like"/>
    <property type="match status" value="1"/>
</dbReference>
<reference evidence="6" key="1">
    <citation type="journal article" date="2020" name="Stud. Mycol.">
        <title>101 Dothideomycetes genomes: a test case for predicting lifestyles and emergence of pathogens.</title>
        <authorList>
            <person name="Haridas S."/>
            <person name="Albert R."/>
            <person name="Binder M."/>
            <person name="Bloem J."/>
            <person name="Labutti K."/>
            <person name="Salamov A."/>
            <person name="Andreopoulos B."/>
            <person name="Baker S."/>
            <person name="Barry K."/>
            <person name="Bills G."/>
            <person name="Bluhm B."/>
            <person name="Cannon C."/>
            <person name="Castanera R."/>
            <person name="Culley D."/>
            <person name="Daum C."/>
            <person name="Ezra D."/>
            <person name="Gonzalez J."/>
            <person name="Henrissat B."/>
            <person name="Kuo A."/>
            <person name="Liang C."/>
            <person name="Lipzen A."/>
            <person name="Lutzoni F."/>
            <person name="Magnuson J."/>
            <person name="Mondo S."/>
            <person name="Nolan M."/>
            <person name="Ohm R."/>
            <person name="Pangilinan J."/>
            <person name="Park H.-J."/>
            <person name="Ramirez L."/>
            <person name="Alfaro M."/>
            <person name="Sun H."/>
            <person name="Tritt A."/>
            <person name="Yoshinaga Y."/>
            <person name="Zwiers L.-H."/>
            <person name="Turgeon B."/>
            <person name="Goodwin S."/>
            <person name="Spatafora J."/>
            <person name="Crous P."/>
            <person name="Grigoriev I."/>
        </authorList>
    </citation>
    <scope>NUCLEOTIDE SEQUENCE</scope>
    <source>
        <strain evidence="6">CBS 122367</strain>
    </source>
</reference>
<dbReference type="GO" id="GO:0031929">
    <property type="term" value="P:TOR signaling"/>
    <property type="evidence" value="ECO:0007669"/>
    <property type="project" value="InterPro"/>
</dbReference>
<proteinExistence type="inferred from homology"/>
<keyword evidence="3" id="KW-0677">Repeat</keyword>
<feature type="compositionally biased region" description="Polar residues" evidence="5">
    <location>
        <begin position="118"/>
        <end position="127"/>
    </location>
</feature>
<dbReference type="PROSITE" id="PS00678">
    <property type="entry name" value="WD_REPEATS_1"/>
    <property type="match status" value="1"/>
</dbReference>
<dbReference type="PANTHER" id="PTHR19842:SF0">
    <property type="entry name" value="TARGET OF RAPAMYCIN COMPLEX SUBUNIT LST8"/>
    <property type="match status" value="1"/>
</dbReference>
<dbReference type="InterPro" id="IPR015943">
    <property type="entry name" value="WD40/YVTN_repeat-like_dom_sf"/>
</dbReference>
<evidence type="ECO:0000256" key="1">
    <source>
        <dbReference type="ARBA" id="ARBA00009890"/>
    </source>
</evidence>
<dbReference type="EMBL" id="MU005573">
    <property type="protein sequence ID" value="KAF2688762.1"/>
    <property type="molecule type" value="Genomic_DNA"/>
</dbReference>
<dbReference type="InterPro" id="IPR036322">
    <property type="entry name" value="WD40_repeat_dom_sf"/>
</dbReference>
<name>A0A6G1JDZ4_9PLEO</name>
<dbReference type="InterPro" id="IPR001680">
    <property type="entry name" value="WD40_rpt"/>
</dbReference>
<dbReference type="InterPro" id="IPR019775">
    <property type="entry name" value="WD40_repeat_CS"/>
</dbReference>
<evidence type="ECO:0000313" key="7">
    <source>
        <dbReference type="Proteomes" id="UP000799291"/>
    </source>
</evidence>
<keyword evidence="7" id="KW-1185">Reference proteome</keyword>
<evidence type="ECO:0000313" key="6">
    <source>
        <dbReference type="EMBL" id="KAF2688762.1"/>
    </source>
</evidence>
<comment type="similarity">
    <text evidence="1">Belongs to the WD repeat LST8 family.</text>
</comment>
<dbReference type="Pfam" id="PF00400">
    <property type="entry name" value="WD40"/>
    <property type="match status" value="2"/>
</dbReference>
<accession>A0A6G1JDZ4</accession>
<dbReference type="Proteomes" id="UP000799291">
    <property type="component" value="Unassembled WGS sequence"/>
</dbReference>
<dbReference type="Gene3D" id="2.130.10.10">
    <property type="entry name" value="YVTN repeat-like/Quinoprotein amine dehydrogenase"/>
    <property type="match status" value="1"/>
</dbReference>
<dbReference type="PROSITE" id="PS50082">
    <property type="entry name" value="WD_REPEATS_2"/>
    <property type="match status" value="2"/>
</dbReference>
<feature type="repeat" description="WD" evidence="4">
    <location>
        <begin position="631"/>
        <end position="659"/>
    </location>
</feature>
<evidence type="ECO:0000256" key="3">
    <source>
        <dbReference type="ARBA" id="ARBA00022737"/>
    </source>
</evidence>
<dbReference type="InterPro" id="IPR037588">
    <property type="entry name" value="MLST8"/>
</dbReference>
<evidence type="ECO:0000256" key="4">
    <source>
        <dbReference type="PROSITE-ProRule" id="PRU00221"/>
    </source>
</evidence>
<dbReference type="GO" id="GO:0031932">
    <property type="term" value="C:TORC2 complex"/>
    <property type="evidence" value="ECO:0007669"/>
    <property type="project" value="InterPro"/>
</dbReference>
<dbReference type="GO" id="GO:0031931">
    <property type="term" value="C:TORC1 complex"/>
    <property type="evidence" value="ECO:0007669"/>
    <property type="project" value="InterPro"/>
</dbReference>
<dbReference type="PANTHER" id="PTHR19842">
    <property type="entry name" value="G BETA-LIKE PROTEIN GBL"/>
    <property type="match status" value="1"/>
</dbReference>
<dbReference type="PROSITE" id="PS50294">
    <property type="entry name" value="WD_REPEATS_REGION"/>
    <property type="match status" value="1"/>
</dbReference>
<feature type="repeat" description="WD" evidence="4">
    <location>
        <begin position="905"/>
        <end position="939"/>
    </location>
</feature>
<dbReference type="AlphaFoldDB" id="A0A6G1JDZ4"/>
<dbReference type="GO" id="GO:0032956">
    <property type="term" value="P:regulation of actin cytoskeleton organization"/>
    <property type="evidence" value="ECO:0007669"/>
    <property type="project" value="TreeGrafter"/>
</dbReference>
<feature type="region of interest" description="Disordered" evidence="5">
    <location>
        <begin position="118"/>
        <end position="137"/>
    </location>
</feature>
<evidence type="ECO:0000256" key="2">
    <source>
        <dbReference type="ARBA" id="ARBA00022574"/>
    </source>
</evidence>
<sequence>MVSRSVVTAPIVTPSGIAKLNTSSQAEEILVDQNDDSISQSFVFRTSPLKKGPVPTTTDTQLPARHISNDNTLNIAPVRPSSIAIKTSFSIPVLSPGEEDCDSVISDSGLHAAEPSVDTPQFPNSMPTPHRAPLSTEAPAGRKKFAGTFSEEESHLLIFLKEVKKLAWKDLTQQFQVHFPGRKYHTLQTHYSTKLNRRDRSQDPLSLILPSCFASEAVIDWAAVHEANSGPIGLGQVNREATGLQQPAYERQPSDAPWARPAVQDTFQEYSSANESIAPRARPKRAVPPKNYTWPKRSRHAQADDEMEDDSFGYLESIEVEIQSGSEEPAEVLSPAPEKAIPVDNDPLDIDFEQEDAALALSGKRLPYLAWSQRCLMQNVPDTHEWDQLCSRDWQGSIIHVDFRPAEIEVVMRAIHTSFAFPQRSRNSSRRKQLQIALRDVTEPKLMRLAHGLRRHLSARDQQSIEAFLKDARVGKTRIISPKIERLAAARPNKQHSSDQKTSTPSIIRQRELGLQSWRGWRTSSRPLSYQLKDNLQDTLGPAFSYTGAASDVHAVAWSADGQCFAAGAICVDDPHSMQYNRPNNLLHGDVSYKVIYELAEHSIERPRTESGPNSTHAMYASQDPNLYKTVSSVAFSPNGKFMFSGGYDNHVCIWGMKTDGSQPELIIAMKHKAEIDMMAVNRTGLLATASKKGDNRAIKVIAIPEDDPTNFHKQNLGSERATNRPDHKILPTALQFSPRHENLLLGGFGANARIDGRDMNGDICLWDVNAPKDREQLHVHGSGKNVFDLAFHPRHAWFAVGCVAGQNVNRGTRSIIRLYDENGVDNSNCMKYGMRMELECKALDMNDVVWCPGDDNLVAAGCTSGRAYVWDVRWPDRFLRELAHGSSLMPLDDYIDREITDTGIRFLSWGDNATRLYTGSSDGVVKVWNVVRSEEETFVKDLVATDSGIMSGAFSSDKSKLILGEVNGTVNVLEVGREDCSVRDAEKLKYIPYKEAPGEISQPIEAHSADSGIASAAALLQSGSMMTIPIGGLPIRQAVQGDNYAGPFDNGVDAPFLREQALEFQYNLSRIPGPQCTIASCADAVSKITSEETGDSGRSTDRIPDELRQQYKALGSTVTALPGKSSCTSCGRPARPSDTPSNLALCERCSFVCFRCSAPSPLQSATDTFSCATCKRAWDIGALGYECIKESHSRADASSVPSLRGYDKELLRAKMLADEQLEENASYGDEMNALTDYYFGLAIDRPESPPL</sequence>
<dbReference type="SMART" id="SM00320">
    <property type="entry name" value="WD40"/>
    <property type="match status" value="7"/>
</dbReference>
<evidence type="ECO:0000256" key="5">
    <source>
        <dbReference type="SAM" id="MobiDB-lite"/>
    </source>
</evidence>
<protein>
    <submittedName>
        <fullName evidence="6">WD40 repeat-like protein</fullName>
    </submittedName>
</protein>